<evidence type="ECO:0000313" key="1">
    <source>
        <dbReference type="EMBL" id="MBW0551027.1"/>
    </source>
</evidence>
<dbReference type="Proteomes" id="UP000765509">
    <property type="component" value="Unassembled WGS sequence"/>
</dbReference>
<comment type="caution">
    <text evidence="1">The sequence shown here is derived from an EMBL/GenBank/DDBJ whole genome shotgun (WGS) entry which is preliminary data.</text>
</comment>
<sequence>MPPTPLTIPYAAVGPSSYASNATLTPHYASLHPPNMPPMLLTILTLAVPTQHASNAAYHPYACSALPTCLDTPYHPNAGGVPSRHASNIAYHPYACIVPTQHASHAAYHPYACSSLPT</sequence>
<accession>A0A9Q3IW51</accession>
<evidence type="ECO:0000313" key="2">
    <source>
        <dbReference type="Proteomes" id="UP000765509"/>
    </source>
</evidence>
<dbReference type="AlphaFoldDB" id="A0A9Q3IW51"/>
<protein>
    <submittedName>
        <fullName evidence="1">Uncharacterized protein</fullName>
    </submittedName>
</protein>
<dbReference type="EMBL" id="AVOT02056757">
    <property type="protein sequence ID" value="MBW0551027.1"/>
    <property type="molecule type" value="Genomic_DNA"/>
</dbReference>
<gene>
    <name evidence="1" type="ORF">O181_090742</name>
</gene>
<keyword evidence="2" id="KW-1185">Reference proteome</keyword>
<proteinExistence type="predicted"/>
<reference evidence="1" key="1">
    <citation type="submission" date="2021-03" db="EMBL/GenBank/DDBJ databases">
        <title>Draft genome sequence of rust myrtle Austropuccinia psidii MF-1, a brazilian biotype.</title>
        <authorList>
            <person name="Quecine M.C."/>
            <person name="Pachon D.M.R."/>
            <person name="Bonatelli M.L."/>
            <person name="Correr F.H."/>
            <person name="Franceschini L.M."/>
            <person name="Leite T.F."/>
            <person name="Margarido G.R.A."/>
            <person name="Almeida C.A."/>
            <person name="Ferrarezi J.A."/>
            <person name="Labate C.A."/>
        </authorList>
    </citation>
    <scope>NUCLEOTIDE SEQUENCE</scope>
    <source>
        <strain evidence="1">MF-1</strain>
    </source>
</reference>
<organism evidence="1 2">
    <name type="scientific">Austropuccinia psidii MF-1</name>
    <dbReference type="NCBI Taxonomy" id="1389203"/>
    <lineage>
        <taxon>Eukaryota</taxon>
        <taxon>Fungi</taxon>
        <taxon>Dikarya</taxon>
        <taxon>Basidiomycota</taxon>
        <taxon>Pucciniomycotina</taxon>
        <taxon>Pucciniomycetes</taxon>
        <taxon>Pucciniales</taxon>
        <taxon>Sphaerophragmiaceae</taxon>
        <taxon>Austropuccinia</taxon>
    </lineage>
</organism>
<name>A0A9Q3IW51_9BASI</name>